<dbReference type="SMART" id="SM00906">
    <property type="entry name" value="Fungal_trans"/>
    <property type="match status" value="1"/>
</dbReference>
<evidence type="ECO:0000256" key="4">
    <source>
        <dbReference type="ARBA" id="ARBA00023242"/>
    </source>
</evidence>
<evidence type="ECO:0000256" key="3">
    <source>
        <dbReference type="ARBA" id="ARBA00023125"/>
    </source>
</evidence>
<feature type="domain" description="Xylanolytic transcriptional activator regulatory" evidence="5">
    <location>
        <begin position="79"/>
        <end position="163"/>
    </location>
</feature>
<keyword evidence="3" id="KW-0238">DNA-binding</keyword>
<dbReference type="GO" id="GO:0006351">
    <property type="term" value="P:DNA-templated transcription"/>
    <property type="evidence" value="ECO:0007669"/>
    <property type="project" value="InterPro"/>
</dbReference>
<evidence type="ECO:0000259" key="5">
    <source>
        <dbReference type="SMART" id="SM00906"/>
    </source>
</evidence>
<dbReference type="InterPro" id="IPR007219">
    <property type="entry name" value="XnlR_reg_dom"/>
</dbReference>
<comment type="caution">
    <text evidence="6">The sequence shown here is derived from an EMBL/GenBank/DDBJ whole genome shotgun (WGS) entry which is preliminary data.</text>
</comment>
<dbReference type="PANTHER" id="PTHR46910">
    <property type="entry name" value="TRANSCRIPTION FACTOR PDR1"/>
    <property type="match status" value="1"/>
</dbReference>
<sequence length="354" mass="39687">MDSVSQLPKDAPKELIAIYFEHFDPSVQSHHYYSIQFMHSQRDIRHIQAFSLLMFSHSGGSGPVIDGAEVNVSRRISASWMYSGMAVSQVKEIRRGPIAEDYAATDSVNSNTVADWLENEQRKRLWWTCYFEDRFAAAASDRPIIVFVSDCSIFSLVLNKNGFAASAPTTLSNSEIISGNPMTPQPSEFTSNTRTEIDLKTLELALQSWKNSLPNNFKILAFEISSATSAAEKTEIYVRANLQIYYRVCVILLHKPKLMNQLRKPQQQSSQPSQINMLARLPCFMACHTAACEIMTILQSVRCHNPHMTHFMPFVTAVAIFQSALVHLISGQVVEEGGVAAVKATQVHLGLWRD</sequence>
<dbReference type="InterPro" id="IPR050987">
    <property type="entry name" value="AtrR-like"/>
</dbReference>
<keyword evidence="4" id="KW-0539">Nucleus</keyword>
<dbReference type="GO" id="GO:0005634">
    <property type="term" value="C:nucleus"/>
    <property type="evidence" value="ECO:0007669"/>
    <property type="project" value="UniProtKB-SubCell"/>
</dbReference>
<evidence type="ECO:0000256" key="1">
    <source>
        <dbReference type="ARBA" id="ARBA00004123"/>
    </source>
</evidence>
<dbReference type="CDD" id="cd12148">
    <property type="entry name" value="fungal_TF_MHR"/>
    <property type="match status" value="1"/>
</dbReference>
<dbReference type="Pfam" id="PF04082">
    <property type="entry name" value="Fungal_trans"/>
    <property type="match status" value="1"/>
</dbReference>
<evidence type="ECO:0000313" key="7">
    <source>
        <dbReference type="Proteomes" id="UP001211907"/>
    </source>
</evidence>
<accession>A0AAD5T036</accession>
<dbReference type="Proteomes" id="UP001211907">
    <property type="component" value="Unassembled WGS sequence"/>
</dbReference>
<dbReference type="AlphaFoldDB" id="A0AAD5T036"/>
<keyword evidence="7" id="KW-1185">Reference proteome</keyword>
<reference evidence="6" key="1">
    <citation type="submission" date="2020-05" db="EMBL/GenBank/DDBJ databases">
        <title>Phylogenomic resolution of chytrid fungi.</title>
        <authorList>
            <person name="Stajich J.E."/>
            <person name="Amses K."/>
            <person name="Simmons R."/>
            <person name="Seto K."/>
            <person name="Myers J."/>
            <person name="Bonds A."/>
            <person name="Quandt C.A."/>
            <person name="Barry K."/>
            <person name="Liu P."/>
            <person name="Grigoriev I."/>
            <person name="Longcore J.E."/>
            <person name="James T.Y."/>
        </authorList>
    </citation>
    <scope>NUCLEOTIDE SEQUENCE</scope>
    <source>
        <strain evidence="6">JEL0513</strain>
    </source>
</reference>
<evidence type="ECO:0000256" key="2">
    <source>
        <dbReference type="ARBA" id="ARBA00022723"/>
    </source>
</evidence>
<dbReference type="GO" id="GO:0003700">
    <property type="term" value="F:DNA-binding transcription factor activity"/>
    <property type="evidence" value="ECO:0007669"/>
    <property type="project" value="InterPro"/>
</dbReference>
<gene>
    <name evidence="6" type="ORF">HK100_000255</name>
</gene>
<comment type="subcellular location">
    <subcellularLocation>
        <location evidence="1">Nucleus</location>
    </subcellularLocation>
</comment>
<name>A0AAD5T036_9FUNG</name>
<dbReference type="EMBL" id="JADGJH010001048">
    <property type="protein sequence ID" value="KAJ3119554.1"/>
    <property type="molecule type" value="Genomic_DNA"/>
</dbReference>
<organism evidence="6 7">
    <name type="scientific">Physocladia obscura</name>
    <dbReference type="NCBI Taxonomy" id="109957"/>
    <lineage>
        <taxon>Eukaryota</taxon>
        <taxon>Fungi</taxon>
        <taxon>Fungi incertae sedis</taxon>
        <taxon>Chytridiomycota</taxon>
        <taxon>Chytridiomycota incertae sedis</taxon>
        <taxon>Chytridiomycetes</taxon>
        <taxon>Chytridiales</taxon>
        <taxon>Chytriomycetaceae</taxon>
        <taxon>Physocladia</taxon>
    </lineage>
</organism>
<dbReference type="GO" id="GO:0003677">
    <property type="term" value="F:DNA binding"/>
    <property type="evidence" value="ECO:0007669"/>
    <property type="project" value="UniProtKB-KW"/>
</dbReference>
<proteinExistence type="predicted"/>
<dbReference type="GO" id="GO:0008270">
    <property type="term" value="F:zinc ion binding"/>
    <property type="evidence" value="ECO:0007669"/>
    <property type="project" value="InterPro"/>
</dbReference>
<keyword evidence="2" id="KW-0479">Metal-binding</keyword>
<dbReference type="PANTHER" id="PTHR46910:SF3">
    <property type="entry name" value="HALOTOLERANCE PROTEIN 9-RELATED"/>
    <property type="match status" value="1"/>
</dbReference>
<protein>
    <recommendedName>
        <fullName evidence="5">Xylanolytic transcriptional activator regulatory domain-containing protein</fullName>
    </recommendedName>
</protein>
<evidence type="ECO:0000313" key="6">
    <source>
        <dbReference type="EMBL" id="KAJ3119554.1"/>
    </source>
</evidence>